<dbReference type="EMBL" id="JANTHX010000002">
    <property type="protein sequence ID" value="MCS0498049.1"/>
    <property type="molecule type" value="Genomic_DNA"/>
</dbReference>
<evidence type="ECO:0000256" key="3">
    <source>
        <dbReference type="ARBA" id="ARBA00022676"/>
    </source>
</evidence>
<dbReference type="GO" id="GO:0016757">
    <property type="term" value="F:glycosyltransferase activity"/>
    <property type="evidence" value="ECO:0007669"/>
    <property type="project" value="UniProtKB-KW"/>
</dbReference>
<accession>A0ABT1ZBH4</accession>
<evidence type="ECO:0000313" key="12">
    <source>
        <dbReference type="Proteomes" id="UP001205337"/>
    </source>
</evidence>
<feature type="domain" description="Glycosyltransferase 2-like" evidence="10">
    <location>
        <begin position="2"/>
        <end position="136"/>
    </location>
</feature>
<evidence type="ECO:0000313" key="11">
    <source>
        <dbReference type="EMBL" id="MCS0498049.1"/>
    </source>
</evidence>
<name>A0ABT1ZBH4_9MICO</name>
<evidence type="ECO:0000256" key="9">
    <source>
        <dbReference type="ARBA" id="ARBA00040345"/>
    </source>
</evidence>
<gene>
    <name evidence="11" type="ORF">NUH29_00595</name>
</gene>
<dbReference type="PANTHER" id="PTHR43646">
    <property type="entry name" value="GLYCOSYLTRANSFERASE"/>
    <property type="match status" value="1"/>
</dbReference>
<dbReference type="InterPro" id="IPR001173">
    <property type="entry name" value="Glyco_trans_2-like"/>
</dbReference>
<evidence type="ECO:0000259" key="10">
    <source>
        <dbReference type="Pfam" id="PF00535"/>
    </source>
</evidence>
<dbReference type="InterPro" id="IPR029044">
    <property type="entry name" value="Nucleotide-diphossugar_trans"/>
</dbReference>
<evidence type="ECO:0000256" key="7">
    <source>
        <dbReference type="ARBA" id="ARBA00037904"/>
    </source>
</evidence>
<comment type="similarity">
    <text evidence="8">Belongs to the glycosyltransferase 2 family. CrtQ subfamily.</text>
</comment>
<keyword evidence="5" id="KW-0472">Membrane</keyword>
<dbReference type="Gene3D" id="3.90.550.10">
    <property type="entry name" value="Spore Coat Polysaccharide Biosynthesis Protein SpsA, Chain A"/>
    <property type="match status" value="1"/>
</dbReference>
<keyword evidence="4 11" id="KW-0808">Transferase</keyword>
<keyword evidence="12" id="KW-1185">Reference proteome</keyword>
<dbReference type="SUPFAM" id="SSF53448">
    <property type="entry name" value="Nucleotide-diphospho-sugar transferases"/>
    <property type="match status" value="1"/>
</dbReference>
<evidence type="ECO:0000256" key="2">
    <source>
        <dbReference type="ARBA" id="ARBA00022475"/>
    </source>
</evidence>
<comment type="subcellular location">
    <subcellularLocation>
        <location evidence="1">Cell membrane</location>
    </subcellularLocation>
</comment>
<evidence type="ECO:0000256" key="6">
    <source>
        <dbReference type="ARBA" id="ARBA00037281"/>
    </source>
</evidence>
<evidence type="ECO:0000256" key="5">
    <source>
        <dbReference type="ARBA" id="ARBA00023136"/>
    </source>
</evidence>
<keyword evidence="3 11" id="KW-0328">Glycosyltransferase</keyword>
<evidence type="ECO:0000256" key="4">
    <source>
        <dbReference type="ARBA" id="ARBA00022679"/>
    </source>
</evidence>
<comment type="caution">
    <text evidence="11">The sequence shown here is derived from an EMBL/GenBank/DDBJ whole genome shotgun (WGS) entry which is preliminary data.</text>
</comment>
<evidence type="ECO:0000256" key="8">
    <source>
        <dbReference type="ARBA" id="ARBA00038120"/>
    </source>
</evidence>
<dbReference type="Proteomes" id="UP001205337">
    <property type="component" value="Unassembled WGS sequence"/>
</dbReference>
<reference evidence="11 12" key="1">
    <citation type="submission" date="2022-08" db="EMBL/GenBank/DDBJ databases">
        <authorList>
            <person name="Li F."/>
        </authorList>
    </citation>
    <scope>NUCLEOTIDE SEQUENCE [LARGE SCALE GENOMIC DNA]</scope>
    <source>
        <strain evidence="11 12">10F1B-8-1</strain>
    </source>
</reference>
<sequence>MSVIVPAHDEANVIGANLARMARGVPAGRLEFVVVANGCRDDTAARAARAIPDAVVVELAEGSKIAALNAGDAVARHPIRAYVDADVRVAGTTLLALAELLDTPLPRVAAPRFTVDTSRSSIFARAHYRVWEHTDYRRSGHVGSGIYALSAAGRARFDAFPDVIADDRYVQQLFAPEERLALDGHSFEVPAPRTLRAQIRRSTRIHRGNAEIARDYPELRPAPATGRHGSLLARVARRPSLWPAFPVYVVGTLGPRLRAGARGPLGWERDETSRR</sequence>
<dbReference type="PANTHER" id="PTHR43646:SF2">
    <property type="entry name" value="GLYCOSYLTRANSFERASE 2-LIKE DOMAIN-CONTAINING PROTEIN"/>
    <property type="match status" value="1"/>
</dbReference>
<protein>
    <recommendedName>
        <fullName evidence="9">4,4'-diaponeurosporenoate glycosyltransferase</fullName>
    </recommendedName>
</protein>
<comment type="function">
    <text evidence="6">Catalyzes the glycosylation of 4,4'-diaponeurosporenoate, i.e. the esterification of glucose at the C1'' position with the carboxyl group of 4,4'-diaponeurosporenic acid, to form glycosyl-4,4'-diaponeurosporenoate. This is a step in the biosynthesis of staphyloxanthin, an orange pigment present in most staphylococci strains.</text>
</comment>
<dbReference type="Pfam" id="PF00535">
    <property type="entry name" value="Glycos_transf_2"/>
    <property type="match status" value="1"/>
</dbReference>
<proteinExistence type="inferred from homology"/>
<organism evidence="11 12">
    <name type="scientific">Protaetiibacter mangrovi</name>
    <dbReference type="NCBI Taxonomy" id="2970926"/>
    <lineage>
        <taxon>Bacteria</taxon>
        <taxon>Bacillati</taxon>
        <taxon>Actinomycetota</taxon>
        <taxon>Actinomycetes</taxon>
        <taxon>Micrococcales</taxon>
        <taxon>Microbacteriaceae</taxon>
        <taxon>Protaetiibacter</taxon>
    </lineage>
</organism>
<comment type="pathway">
    <text evidence="7">Carotenoid biosynthesis; staphyloxanthin biosynthesis; staphyloxanthin from farnesyl diphosphate: step 4/5.</text>
</comment>
<evidence type="ECO:0000256" key="1">
    <source>
        <dbReference type="ARBA" id="ARBA00004236"/>
    </source>
</evidence>
<keyword evidence="2" id="KW-1003">Cell membrane</keyword>
<dbReference type="RefSeq" id="WP_258796923.1">
    <property type="nucleotide sequence ID" value="NZ_JANTHX010000002.1"/>
</dbReference>